<keyword evidence="5 6" id="KW-0472">Membrane</keyword>
<dbReference type="PANTHER" id="PTHR33514">
    <property type="entry name" value="PROTEIN ABCI12, CHLOROPLASTIC"/>
    <property type="match status" value="1"/>
</dbReference>
<reference evidence="7 8" key="1">
    <citation type="submission" date="2016-10" db="EMBL/GenBank/DDBJ databases">
        <authorList>
            <person name="de Groot N.N."/>
        </authorList>
    </citation>
    <scope>NUCLEOTIDE SEQUENCE [LARGE SCALE GENOMIC DNA]</scope>
    <source>
        <strain evidence="7 8">CGMCC 1.10959</strain>
    </source>
</reference>
<dbReference type="GO" id="GO:0005886">
    <property type="term" value="C:plasma membrane"/>
    <property type="evidence" value="ECO:0007669"/>
    <property type="project" value="UniProtKB-ARBA"/>
</dbReference>
<keyword evidence="8" id="KW-1185">Reference proteome</keyword>
<name>A0A1I7DE28_9RHOB</name>
<gene>
    <name evidence="7" type="ORF">SAMN05216236_12657</name>
</gene>
<feature type="transmembrane region" description="Helical" evidence="6">
    <location>
        <begin position="22"/>
        <end position="55"/>
    </location>
</feature>
<evidence type="ECO:0000256" key="5">
    <source>
        <dbReference type="ARBA" id="ARBA00023136"/>
    </source>
</evidence>
<dbReference type="RefSeq" id="WP_027262313.1">
    <property type="nucleotide sequence ID" value="NZ_FPAW01000026.1"/>
</dbReference>
<feature type="transmembrane region" description="Helical" evidence="6">
    <location>
        <begin position="61"/>
        <end position="79"/>
    </location>
</feature>
<feature type="transmembrane region" description="Helical" evidence="6">
    <location>
        <begin position="86"/>
        <end position="108"/>
    </location>
</feature>
<dbReference type="EMBL" id="FPAW01000026">
    <property type="protein sequence ID" value="SFU09920.1"/>
    <property type="molecule type" value="Genomic_DNA"/>
</dbReference>
<dbReference type="PANTHER" id="PTHR33514:SF13">
    <property type="entry name" value="PROTEIN ABCI12, CHLOROPLASTIC"/>
    <property type="match status" value="1"/>
</dbReference>
<protein>
    <submittedName>
        <fullName evidence="7">Biotin transport system permease protein</fullName>
    </submittedName>
</protein>
<accession>A0A1I7DE28</accession>
<sequence>MLTDLYVYGSSPLHRCKPSIKIGALTVFCTLVFIYNSWITILVASAMVVAGFLVAGLELRHAIISVRPAFWILAAIFIVQMVMADISLAALIILRFMLLILAASLVTLTTKPSEFVDGIMAGLHFAPSWVPKENIALAISLCLRFIPLVRTVLNEVRDAQKARGMDRNFKALLVPLIVRTLKSADEVSQAIYARSLD</sequence>
<evidence type="ECO:0000256" key="4">
    <source>
        <dbReference type="ARBA" id="ARBA00022989"/>
    </source>
</evidence>
<keyword evidence="4 6" id="KW-1133">Transmembrane helix</keyword>
<evidence type="ECO:0000313" key="8">
    <source>
        <dbReference type="Proteomes" id="UP000182466"/>
    </source>
</evidence>
<organism evidence="7 8">
    <name type="scientific">Sedimentitalea nanhaiensis</name>
    <dbReference type="NCBI Taxonomy" id="999627"/>
    <lineage>
        <taxon>Bacteria</taxon>
        <taxon>Pseudomonadati</taxon>
        <taxon>Pseudomonadota</taxon>
        <taxon>Alphaproteobacteria</taxon>
        <taxon>Rhodobacterales</taxon>
        <taxon>Paracoccaceae</taxon>
        <taxon>Sedimentitalea</taxon>
    </lineage>
</organism>
<proteinExistence type="inferred from homology"/>
<evidence type="ECO:0000256" key="3">
    <source>
        <dbReference type="ARBA" id="ARBA00022692"/>
    </source>
</evidence>
<evidence type="ECO:0000256" key="2">
    <source>
        <dbReference type="ARBA" id="ARBA00008564"/>
    </source>
</evidence>
<dbReference type="STRING" id="999627.SAMN05216236_12657"/>
<evidence type="ECO:0000313" key="7">
    <source>
        <dbReference type="EMBL" id="SFU09920.1"/>
    </source>
</evidence>
<evidence type="ECO:0000256" key="6">
    <source>
        <dbReference type="SAM" id="Phobius"/>
    </source>
</evidence>
<comment type="subcellular location">
    <subcellularLocation>
        <location evidence="1">Membrane</location>
        <topology evidence="1">Multi-pass membrane protein</topology>
    </subcellularLocation>
</comment>
<keyword evidence="3 6" id="KW-0812">Transmembrane</keyword>
<dbReference type="InterPro" id="IPR003339">
    <property type="entry name" value="ABC/ECF_trnsptr_transmembrane"/>
</dbReference>
<dbReference type="Proteomes" id="UP000182466">
    <property type="component" value="Unassembled WGS sequence"/>
</dbReference>
<dbReference type="OrthoDB" id="5868344at2"/>
<evidence type="ECO:0000256" key="1">
    <source>
        <dbReference type="ARBA" id="ARBA00004141"/>
    </source>
</evidence>
<dbReference type="AlphaFoldDB" id="A0A1I7DE28"/>
<dbReference type="Pfam" id="PF02361">
    <property type="entry name" value="CbiQ"/>
    <property type="match status" value="1"/>
</dbReference>
<comment type="similarity">
    <text evidence="2">Belongs to the CbiQ family.</text>
</comment>
<dbReference type="CDD" id="cd16914">
    <property type="entry name" value="EcfT"/>
    <property type="match status" value="1"/>
</dbReference>